<dbReference type="GO" id="GO:0016020">
    <property type="term" value="C:membrane"/>
    <property type="evidence" value="ECO:0007669"/>
    <property type="project" value="InterPro"/>
</dbReference>
<keyword evidence="4 7" id="KW-0808">Transferase</keyword>
<dbReference type="GO" id="GO:0019563">
    <property type="term" value="P:glycerol catabolic process"/>
    <property type="evidence" value="ECO:0007669"/>
    <property type="project" value="InterPro"/>
</dbReference>
<keyword evidence="8" id="KW-1185">Reference proteome</keyword>
<dbReference type="PANTHER" id="PTHR38594">
    <property type="entry name" value="PEP-DEPENDENT DIHYDROXYACETONE KINASE, PHOSPHORYL DONOR SUBUNIT DHAM"/>
    <property type="match status" value="1"/>
</dbReference>
<evidence type="ECO:0000256" key="4">
    <source>
        <dbReference type="ARBA" id="ARBA00022679"/>
    </source>
</evidence>
<dbReference type="InterPro" id="IPR012844">
    <property type="entry name" value="DhaM_N"/>
</dbReference>
<evidence type="ECO:0000256" key="3">
    <source>
        <dbReference type="ARBA" id="ARBA00012095"/>
    </source>
</evidence>
<dbReference type="OrthoDB" id="7065393at2"/>
<keyword evidence="7" id="KW-0418">Kinase</keyword>
<dbReference type="InterPro" id="IPR036662">
    <property type="entry name" value="PTS_EIIA_man-typ_sf"/>
</dbReference>
<organism evidence="7 8">
    <name type="scientific">Dolosicoccus paucivorans</name>
    <dbReference type="NCBI Taxonomy" id="84521"/>
    <lineage>
        <taxon>Bacteria</taxon>
        <taxon>Bacillati</taxon>
        <taxon>Bacillota</taxon>
        <taxon>Bacilli</taxon>
        <taxon>Lactobacillales</taxon>
        <taxon>Aerococcaceae</taxon>
        <taxon>Dolosicoccus</taxon>
    </lineage>
</organism>
<dbReference type="STRING" id="84521.SAMN04487994_100821"/>
<dbReference type="Proteomes" id="UP000235682">
    <property type="component" value="Unassembled WGS sequence"/>
</dbReference>
<dbReference type="EMBL" id="PNHE01000021">
    <property type="protein sequence ID" value="PMC58199.1"/>
    <property type="molecule type" value="Genomic_DNA"/>
</dbReference>
<accession>A0A1G8K1R1</accession>
<dbReference type="RefSeq" id="WP_092084482.1">
    <property type="nucleotide sequence ID" value="NZ_FNEL01000008.1"/>
</dbReference>
<dbReference type="GO" id="GO:0047324">
    <property type="term" value="F:phosphoenolpyruvate-glycerone phosphotransferase activity"/>
    <property type="evidence" value="ECO:0007669"/>
    <property type="project" value="UniProtKB-EC"/>
</dbReference>
<comment type="function">
    <text evidence="2">Component of the dihydroxyacetone kinase complex, which is responsible for the phosphoenolpyruvate (PEP)-dependent phosphorylation of dihydroxyacetone. DhaM serves as the phosphoryl donor. Is phosphorylated by phosphoenolpyruvate in an EI- and HPr-dependent reaction, and a phosphorelay system on histidine residues finally leads to phosphoryl transfer to DhaL and dihydroxyacetone.</text>
</comment>
<dbReference type="PROSITE" id="PS51096">
    <property type="entry name" value="PTS_EIIA_TYPE_4"/>
    <property type="match status" value="1"/>
</dbReference>
<evidence type="ECO:0000256" key="1">
    <source>
        <dbReference type="ARBA" id="ARBA00001113"/>
    </source>
</evidence>
<sequence>MSQYGLLLVSHVPSIAEGVETLIKEVAPDVEIVLAAGTNEGEVGTSFDKVLNAIETHPSDEILAFFDLGSALMNIEMAQEMSDKTVHVYHTALVEGAYNAAALLQVDVNKEEIDRALEPLTIEK</sequence>
<dbReference type="Gene3D" id="3.40.50.510">
    <property type="entry name" value="Phosphotransferase system, mannose-type IIA component"/>
    <property type="match status" value="1"/>
</dbReference>
<name>A0A1G8K1R1_9LACT</name>
<dbReference type="NCBIfam" id="TIGR02364">
    <property type="entry name" value="dha_pts"/>
    <property type="match status" value="1"/>
</dbReference>
<dbReference type="SUPFAM" id="SSF53062">
    <property type="entry name" value="PTS system fructose IIA component-like"/>
    <property type="match status" value="1"/>
</dbReference>
<dbReference type="PANTHER" id="PTHR38594:SF1">
    <property type="entry name" value="PEP-DEPENDENT DIHYDROXYACETONE KINASE, PHOSPHORYL DONOR SUBUNIT DHAM"/>
    <property type="match status" value="1"/>
</dbReference>
<evidence type="ECO:0000313" key="8">
    <source>
        <dbReference type="Proteomes" id="UP000235682"/>
    </source>
</evidence>
<proteinExistence type="predicted"/>
<dbReference type="AlphaFoldDB" id="A0A1G8K1R1"/>
<protein>
    <recommendedName>
        <fullName evidence="3">phosphoenolpyruvate--glycerone phosphotransferase</fullName>
        <ecNumber evidence="3">2.7.1.121</ecNumber>
    </recommendedName>
</protein>
<comment type="caution">
    <text evidence="7">The sequence shown here is derived from an EMBL/GenBank/DDBJ whole genome shotgun (WGS) entry which is preliminary data.</text>
</comment>
<evidence type="ECO:0000313" key="7">
    <source>
        <dbReference type="EMBL" id="PMC58199.1"/>
    </source>
</evidence>
<dbReference type="InterPro" id="IPR004701">
    <property type="entry name" value="PTS_EIIA_man-typ"/>
</dbReference>
<comment type="subunit">
    <text evidence="5">Homodimer. The dihydroxyacetone kinase complex is composed of a homodimer of DhaM, a homodimer of DhaK and the subunit DhaL.</text>
</comment>
<evidence type="ECO:0000256" key="2">
    <source>
        <dbReference type="ARBA" id="ARBA00002788"/>
    </source>
</evidence>
<gene>
    <name evidence="7" type="ORF">CJ205_05545</name>
</gene>
<dbReference type="EC" id="2.7.1.121" evidence="3"/>
<reference evidence="7 8" key="1">
    <citation type="submission" date="2017-09" db="EMBL/GenBank/DDBJ databases">
        <title>Bacterial strain isolated from the female urinary microbiota.</title>
        <authorList>
            <person name="Thomas-White K."/>
            <person name="Kumar N."/>
            <person name="Forster S."/>
            <person name="Putonti C."/>
            <person name="Lawley T."/>
            <person name="Wolfe A.J."/>
        </authorList>
    </citation>
    <scope>NUCLEOTIDE SEQUENCE [LARGE SCALE GENOMIC DNA]</scope>
    <source>
        <strain evidence="7 8">UMB0852</strain>
    </source>
</reference>
<dbReference type="InterPro" id="IPR039643">
    <property type="entry name" value="DhaM"/>
</dbReference>
<feature type="domain" description="PTS EIIA type-4" evidence="6">
    <location>
        <begin position="3"/>
        <end position="124"/>
    </location>
</feature>
<evidence type="ECO:0000259" key="6">
    <source>
        <dbReference type="PROSITE" id="PS51096"/>
    </source>
</evidence>
<evidence type="ECO:0000256" key="5">
    <source>
        <dbReference type="ARBA" id="ARBA00046577"/>
    </source>
</evidence>
<comment type="catalytic activity">
    <reaction evidence="1">
        <text>dihydroxyacetone + phosphoenolpyruvate = dihydroxyacetone phosphate + pyruvate</text>
        <dbReference type="Rhea" id="RHEA:18381"/>
        <dbReference type="ChEBI" id="CHEBI:15361"/>
        <dbReference type="ChEBI" id="CHEBI:16016"/>
        <dbReference type="ChEBI" id="CHEBI:57642"/>
        <dbReference type="ChEBI" id="CHEBI:58702"/>
        <dbReference type="EC" id="2.7.1.121"/>
    </reaction>
</comment>
<dbReference type="GO" id="GO:0009401">
    <property type="term" value="P:phosphoenolpyruvate-dependent sugar phosphotransferase system"/>
    <property type="evidence" value="ECO:0007669"/>
    <property type="project" value="InterPro"/>
</dbReference>
<dbReference type="Pfam" id="PF03610">
    <property type="entry name" value="EIIA-man"/>
    <property type="match status" value="1"/>
</dbReference>